<feature type="transmembrane region" description="Helical" evidence="1">
    <location>
        <begin position="94"/>
        <end position="113"/>
    </location>
</feature>
<evidence type="ECO:0000256" key="1">
    <source>
        <dbReference type="SAM" id="Phobius"/>
    </source>
</evidence>
<dbReference type="InterPro" id="IPR021257">
    <property type="entry name" value="DUF2809"/>
</dbReference>
<protein>
    <submittedName>
        <fullName evidence="2">DUF2809 domain-containing protein</fullName>
    </submittedName>
</protein>
<comment type="caution">
    <text evidence="2">The sequence shown here is derived from an EMBL/GenBank/DDBJ whole genome shotgun (WGS) entry which is preliminary data.</text>
</comment>
<evidence type="ECO:0000313" key="2">
    <source>
        <dbReference type="EMBL" id="MFC6096364.1"/>
    </source>
</evidence>
<sequence length="129" mass="15256">MKTRILYFFIICLVIILGLLSRKLDFVPLFMGDIFYAVMIYFIVRFFLLKSDLKIITFISIVTCYGVEILQLYQANWIVEIRNTTFGHLVLGQGFLWSDLLAYTFGIILCYIVEKFIFNSRIERNIIKK</sequence>
<feature type="transmembrane region" description="Helical" evidence="1">
    <location>
        <begin position="27"/>
        <end position="48"/>
    </location>
</feature>
<evidence type="ECO:0000313" key="3">
    <source>
        <dbReference type="Proteomes" id="UP001596287"/>
    </source>
</evidence>
<dbReference type="Proteomes" id="UP001596287">
    <property type="component" value="Unassembled WGS sequence"/>
</dbReference>
<accession>A0ABW1PM33</accession>
<keyword evidence="3" id="KW-1185">Reference proteome</keyword>
<organism evidence="2 3">
    <name type="scientific">Flavobacterium qiangtangense</name>
    <dbReference type="NCBI Taxonomy" id="1442595"/>
    <lineage>
        <taxon>Bacteria</taxon>
        <taxon>Pseudomonadati</taxon>
        <taxon>Bacteroidota</taxon>
        <taxon>Flavobacteriia</taxon>
        <taxon>Flavobacteriales</taxon>
        <taxon>Flavobacteriaceae</taxon>
        <taxon>Flavobacterium</taxon>
    </lineage>
</organism>
<dbReference type="EMBL" id="JBHSQB010000005">
    <property type="protein sequence ID" value="MFC6096364.1"/>
    <property type="molecule type" value="Genomic_DNA"/>
</dbReference>
<dbReference type="Pfam" id="PF10990">
    <property type="entry name" value="DUF2809"/>
    <property type="match status" value="1"/>
</dbReference>
<reference evidence="3" key="1">
    <citation type="journal article" date="2019" name="Int. J. Syst. Evol. Microbiol.">
        <title>The Global Catalogue of Microorganisms (GCM) 10K type strain sequencing project: providing services to taxonomists for standard genome sequencing and annotation.</title>
        <authorList>
            <consortium name="The Broad Institute Genomics Platform"/>
            <consortium name="The Broad Institute Genome Sequencing Center for Infectious Disease"/>
            <person name="Wu L."/>
            <person name="Ma J."/>
        </authorList>
    </citation>
    <scope>NUCLEOTIDE SEQUENCE [LARGE SCALE GENOMIC DNA]</scope>
    <source>
        <strain evidence="3">CCUG 49679</strain>
    </source>
</reference>
<dbReference type="RefSeq" id="WP_379791232.1">
    <property type="nucleotide sequence ID" value="NZ_JBHSQB010000005.1"/>
</dbReference>
<name>A0ABW1PM33_9FLAO</name>
<keyword evidence="1" id="KW-1133">Transmembrane helix</keyword>
<gene>
    <name evidence="2" type="ORF">ACFPVY_06860</name>
</gene>
<keyword evidence="1" id="KW-0812">Transmembrane</keyword>
<feature type="transmembrane region" description="Helical" evidence="1">
    <location>
        <begin position="55"/>
        <end position="74"/>
    </location>
</feature>
<keyword evidence="1" id="KW-0472">Membrane</keyword>
<proteinExistence type="predicted"/>
<feature type="transmembrane region" description="Helical" evidence="1">
    <location>
        <begin position="5"/>
        <end position="21"/>
    </location>
</feature>